<proteinExistence type="predicted"/>
<keyword evidence="3" id="KW-1185">Reference proteome</keyword>
<dbReference type="Proteomes" id="UP000724874">
    <property type="component" value="Unassembled WGS sequence"/>
</dbReference>
<accession>A0A9P5N783</accession>
<feature type="transmembrane region" description="Helical" evidence="1">
    <location>
        <begin position="34"/>
        <end position="55"/>
    </location>
</feature>
<evidence type="ECO:0000313" key="3">
    <source>
        <dbReference type="Proteomes" id="UP000724874"/>
    </source>
</evidence>
<evidence type="ECO:0000256" key="1">
    <source>
        <dbReference type="SAM" id="Phobius"/>
    </source>
</evidence>
<keyword evidence="1" id="KW-0812">Transmembrane</keyword>
<comment type="caution">
    <text evidence="2">The sequence shown here is derived from an EMBL/GenBank/DDBJ whole genome shotgun (WGS) entry which is preliminary data.</text>
</comment>
<keyword evidence="1" id="KW-1133">Transmembrane helix</keyword>
<dbReference type="AlphaFoldDB" id="A0A9P5N783"/>
<sequence length="260" mass="28360">MTVIWGFNLSEMSWGAFGSKRMFDGRWYMRKERFIVYQLAMLIALAAECTATYSLSKYDSLQTNVQKYSTAFSPPSPSPHASLHNNDIIDSAITTIVFCVLVATVFGADFFFGVLAGEDVSGWYNVTKKALAMVITAGVGVAAIISTVVISTRQAFITGVSDEAAAALIRVYFRPPLGAVPNMGGQHRLDRPSLVAFAFTVASTLLMFIAAAHDEFGPTPKNILKERESKKYLRANEGGQVSPALPSVPESRQVVLPNRY</sequence>
<organism evidence="2 3">
    <name type="scientific">Gymnopilus junonius</name>
    <name type="common">Spectacular rustgill mushroom</name>
    <name type="synonym">Gymnopilus spectabilis subsp. junonius</name>
    <dbReference type="NCBI Taxonomy" id="109634"/>
    <lineage>
        <taxon>Eukaryota</taxon>
        <taxon>Fungi</taxon>
        <taxon>Dikarya</taxon>
        <taxon>Basidiomycota</taxon>
        <taxon>Agaricomycotina</taxon>
        <taxon>Agaricomycetes</taxon>
        <taxon>Agaricomycetidae</taxon>
        <taxon>Agaricales</taxon>
        <taxon>Agaricineae</taxon>
        <taxon>Hymenogastraceae</taxon>
        <taxon>Gymnopilus</taxon>
    </lineage>
</organism>
<keyword evidence="1" id="KW-0472">Membrane</keyword>
<feature type="transmembrane region" description="Helical" evidence="1">
    <location>
        <begin position="130"/>
        <end position="150"/>
    </location>
</feature>
<reference evidence="2" key="1">
    <citation type="submission" date="2020-11" db="EMBL/GenBank/DDBJ databases">
        <authorList>
            <consortium name="DOE Joint Genome Institute"/>
            <person name="Ahrendt S."/>
            <person name="Riley R."/>
            <person name="Andreopoulos W."/>
            <person name="LaButti K."/>
            <person name="Pangilinan J."/>
            <person name="Ruiz-duenas F.J."/>
            <person name="Barrasa J.M."/>
            <person name="Sanchez-Garcia M."/>
            <person name="Camarero S."/>
            <person name="Miyauchi S."/>
            <person name="Serrano A."/>
            <person name="Linde D."/>
            <person name="Babiker R."/>
            <person name="Drula E."/>
            <person name="Ayuso-Fernandez I."/>
            <person name="Pacheco R."/>
            <person name="Padilla G."/>
            <person name="Ferreira P."/>
            <person name="Barriuso J."/>
            <person name="Kellner H."/>
            <person name="Castanera R."/>
            <person name="Alfaro M."/>
            <person name="Ramirez L."/>
            <person name="Pisabarro A.G."/>
            <person name="Kuo A."/>
            <person name="Tritt A."/>
            <person name="Lipzen A."/>
            <person name="He G."/>
            <person name="Yan M."/>
            <person name="Ng V."/>
            <person name="Cullen D."/>
            <person name="Martin F."/>
            <person name="Rosso M.-N."/>
            <person name="Henrissat B."/>
            <person name="Hibbett D."/>
            <person name="Martinez A.T."/>
            <person name="Grigoriev I.V."/>
        </authorList>
    </citation>
    <scope>NUCLEOTIDE SEQUENCE</scope>
    <source>
        <strain evidence="2">AH 44721</strain>
    </source>
</reference>
<protein>
    <submittedName>
        <fullName evidence="2">Uncharacterized protein</fullName>
    </submittedName>
</protein>
<dbReference type="EMBL" id="JADNYJ010000333">
    <property type="protein sequence ID" value="KAF8870837.1"/>
    <property type="molecule type" value="Genomic_DNA"/>
</dbReference>
<feature type="transmembrane region" description="Helical" evidence="1">
    <location>
        <begin position="194"/>
        <end position="212"/>
    </location>
</feature>
<gene>
    <name evidence="2" type="ORF">CPB84DRAFT_1855328</name>
</gene>
<feature type="transmembrane region" description="Helical" evidence="1">
    <location>
        <begin position="92"/>
        <end position="118"/>
    </location>
</feature>
<evidence type="ECO:0000313" key="2">
    <source>
        <dbReference type="EMBL" id="KAF8870837.1"/>
    </source>
</evidence>
<dbReference type="OrthoDB" id="3596006at2759"/>
<name>A0A9P5N783_GYMJU</name>